<dbReference type="AlphaFoldDB" id="A0A7I8VXJ4"/>
<evidence type="ECO:0000256" key="3">
    <source>
        <dbReference type="ARBA" id="ARBA00022946"/>
    </source>
</evidence>
<proteinExistence type="inferred from homology"/>
<keyword evidence="5" id="KW-0496">Mitochondrion</keyword>
<evidence type="ECO:0000256" key="6">
    <source>
        <dbReference type="ARBA" id="ARBA00023274"/>
    </source>
</evidence>
<evidence type="ECO:0000256" key="7">
    <source>
        <dbReference type="SAM" id="Coils"/>
    </source>
</evidence>
<comment type="subcellular location">
    <subcellularLocation>
        <location evidence="1">Mitochondrion</location>
    </subcellularLocation>
</comment>
<dbReference type="Pfam" id="PF09809">
    <property type="entry name" value="MRP-L27"/>
    <property type="match status" value="1"/>
</dbReference>
<dbReference type="PANTHER" id="PTHR21338:SF0">
    <property type="entry name" value="LARGE RIBOSOMAL SUBUNIT PROTEIN ML41"/>
    <property type="match status" value="1"/>
</dbReference>
<dbReference type="EMBL" id="CAJFCJ010000013">
    <property type="protein sequence ID" value="CAD5121083.1"/>
    <property type="molecule type" value="Genomic_DNA"/>
</dbReference>
<organism evidence="8 9">
    <name type="scientific">Dimorphilus gyrociliatus</name>
    <dbReference type="NCBI Taxonomy" id="2664684"/>
    <lineage>
        <taxon>Eukaryota</taxon>
        <taxon>Metazoa</taxon>
        <taxon>Spiralia</taxon>
        <taxon>Lophotrochozoa</taxon>
        <taxon>Annelida</taxon>
        <taxon>Polychaeta</taxon>
        <taxon>Polychaeta incertae sedis</taxon>
        <taxon>Dinophilidae</taxon>
        <taxon>Dimorphilus</taxon>
    </lineage>
</organism>
<evidence type="ECO:0000256" key="5">
    <source>
        <dbReference type="ARBA" id="ARBA00023128"/>
    </source>
</evidence>
<dbReference type="PANTHER" id="PTHR21338">
    <property type="entry name" value="MITOCHONDRIAL RIBOSOMAL PROTEIN L41"/>
    <property type="match status" value="1"/>
</dbReference>
<keyword evidence="9" id="KW-1185">Reference proteome</keyword>
<evidence type="ECO:0000256" key="1">
    <source>
        <dbReference type="ARBA" id="ARBA00004173"/>
    </source>
</evidence>
<keyword evidence="6" id="KW-0687">Ribonucleoprotein</keyword>
<dbReference type="GO" id="GO:0005762">
    <property type="term" value="C:mitochondrial large ribosomal subunit"/>
    <property type="evidence" value="ECO:0007669"/>
    <property type="project" value="InterPro"/>
</dbReference>
<protein>
    <submittedName>
        <fullName evidence="8">DgyrCDS9623</fullName>
    </submittedName>
</protein>
<dbReference type="Proteomes" id="UP000549394">
    <property type="component" value="Unassembled WGS sequence"/>
</dbReference>
<dbReference type="InterPro" id="IPR019189">
    <property type="entry name" value="Ribosomal_mL41"/>
</dbReference>
<comment type="caution">
    <text evidence="8">The sequence shown here is derived from an EMBL/GenBank/DDBJ whole genome shotgun (WGS) entry which is preliminary data.</text>
</comment>
<evidence type="ECO:0000313" key="9">
    <source>
        <dbReference type="Proteomes" id="UP000549394"/>
    </source>
</evidence>
<feature type="coiled-coil region" evidence="7">
    <location>
        <begin position="134"/>
        <end position="161"/>
    </location>
</feature>
<evidence type="ECO:0000313" key="8">
    <source>
        <dbReference type="EMBL" id="CAD5121083.1"/>
    </source>
</evidence>
<dbReference type="GO" id="GO:0006412">
    <property type="term" value="P:translation"/>
    <property type="evidence" value="ECO:0007669"/>
    <property type="project" value="TreeGrafter"/>
</dbReference>
<keyword evidence="3" id="KW-0809">Transit peptide</keyword>
<evidence type="ECO:0000256" key="4">
    <source>
        <dbReference type="ARBA" id="ARBA00022980"/>
    </source>
</evidence>
<sequence>MSRKLSILLLNTAFKRHICTTNILFSGFNKGKKPFDPRFPISTKDASRFKEGGSEYMEQQLGDTENTPQLQGYIDENGKFVHVPEMVPEFVVPDLTNFKLKPYVSYKVEDVKQSELTEEKLFIATMGRDIVNNVKSGKMTIEDVEKLLEKQKEEFDKSKDTIL</sequence>
<comment type="similarity">
    <text evidence="2">Belongs to the mitochondrion-specific ribosomal protein mL41 family.</text>
</comment>
<accession>A0A7I8VXJ4</accession>
<evidence type="ECO:0000256" key="2">
    <source>
        <dbReference type="ARBA" id="ARBA00010152"/>
    </source>
</evidence>
<keyword evidence="7" id="KW-0175">Coiled coil</keyword>
<reference evidence="8 9" key="1">
    <citation type="submission" date="2020-08" db="EMBL/GenBank/DDBJ databases">
        <authorList>
            <person name="Hejnol A."/>
        </authorList>
    </citation>
    <scope>NUCLEOTIDE SEQUENCE [LARGE SCALE GENOMIC DNA]</scope>
</reference>
<name>A0A7I8VXJ4_9ANNE</name>
<dbReference type="OrthoDB" id="408933at2759"/>
<keyword evidence="4" id="KW-0689">Ribosomal protein</keyword>
<dbReference type="GO" id="GO:0003735">
    <property type="term" value="F:structural constituent of ribosome"/>
    <property type="evidence" value="ECO:0007669"/>
    <property type="project" value="InterPro"/>
</dbReference>
<gene>
    <name evidence="8" type="ORF">DGYR_LOCUS9077</name>
</gene>